<evidence type="ECO:0000313" key="3">
    <source>
        <dbReference type="Proteomes" id="UP001430848"/>
    </source>
</evidence>
<feature type="region of interest" description="Disordered" evidence="1">
    <location>
        <begin position="44"/>
        <end position="101"/>
    </location>
</feature>
<dbReference type="Proteomes" id="UP001430848">
    <property type="component" value="Unassembled WGS sequence"/>
</dbReference>
<keyword evidence="3" id="KW-1185">Reference proteome</keyword>
<protein>
    <submittedName>
        <fullName evidence="2">Uncharacterized protein</fullName>
    </submittedName>
</protein>
<feature type="compositionally biased region" description="Polar residues" evidence="1">
    <location>
        <begin position="44"/>
        <end position="83"/>
    </location>
</feature>
<dbReference type="EMBL" id="JAKNSF020000023">
    <property type="protein sequence ID" value="KAK7731191.1"/>
    <property type="molecule type" value="Genomic_DNA"/>
</dbReference>
<name>A0ABR1PAW1_DIAER</name>
<evidence type="ECO:0000256" key="1">
    <source>
        <dbReference type="SAM" id="MobiDB-lite"/>
    </source>
</evidence>
<feature type="region of interest" description="Disordered" evidence="1">
    <location>
        <begin position="1"/>
        <end position="24"/>
    </location>
</feature>
<reference evidence="2 3" key="1">
    <citation type="submission" date="2024-02" db="EMBL/GenBank/DDBJ databases">
        <title>De novo assembly and annotation of 12 fungi associated with fruit tree decline syndrome in Ontario, Canada.</title>
        <authorList>
            <person name="Sulman M."/>
            <person name="Ellouze W."/>
            <person name="Ilyukhin E."/>
        </authorList>
    </citation>
    <scope>NUCLEOTIDE SEQUENCE [LARGE SCALE GENOMIC DNA]</scope>
    <source>
        <strain evidence="2 3">M169</strain>
    </source>
</reference>
<sequence>MPDPGFSRFQSQEPLLPPTVSGNTVAQSDTRASILTTLCDAVQLSNPDNETGREAQNYSPLTMASSPATGTTSRNSGPIQSPKPSYPIELASPSRGKERED</sequence>
<proteinExistence type="predicted"/>
<evidence type="ECO:0000313" key="2">
    <source>
        <dbReference type="EMBL" id="KAK7731191.1"/>
    </source>
</evidence>
<organism evidence="2 3">
    <name type="scientific">Diaporthe eres</name>
    <name type="common">Phomopsis oblonga</name>
    <dbReference type="NCBI Taxonomy" id="83184"/>
    <lineage>
        <taxon>Eukaryota</taxon>
        <taxon>Fungi</taxon>
        <taxon>Dikarya</taxon>
        <taxon>Ascomycota</taxon>
        <taxon>Pezizomycotina</taxon>
        <taxon>Sordariomycetes</taxon>
        <taxon>Sordariomycetidae</taxon>
        <taxon>Diaporthales</taxon>
        <taxon>Diaporthaceae</taxon>
        <taxon>Diaporthe</taxon>
        <taxon>Diaporthe eres species complex</taxon>
    </lineage>
</organism>
<gene>
    <name evidence="2" type="ORF">SLS63_005466</name>
</gene>
<accession>A0ABR1PAW1</accession>
<comment type="caution">
    <text evidence="2">The sequence shown here is derived from an EMBL/GenBank/DDBJ whole genome shotgun (WGS) entry which is preliminary data.</text>
</comment>